<name>A0A3T8RQT1_ECOLX</name>
<dbReference type="RefSeq" id="WP_071779295.1">
    <property type="nucleotide sequence ID" value="NZ_JAUZCY010000182.1"/>
</dbReference>
<reference evidence="1 2" key="1">
    <citation type="submission" date="2020-06" db="EMBL/GenBank/DDBJ databases">
        <title>REHAB project genomes.</title>
        <authorList>
            <person name="Shaw L.P."/>
        </authorList>
    </citation>
    <scope>NUCLEOTIDE SEQUENCE [LARGE SCALE GENOMIC DNA]</scope>
    <source>
        <strain evidence="1 2">RHB30-C10</strain>
        <plasmid evidence="2">prhb30-c10_3</plasmid>
    </source>
</reference>
<protein>
    <submittedName>
        <fullName evidence="1">Helix-turn-helix domain-containing protein</fullName>
    </submittedName>
</protein>
<dbReference type="InterPro" id="IPR036388">
    <property type="entry name" value="WH-like_DNA-bd_sf"/>
</dbReference>
<dbReference type="InterPro" id="IPR013324">
    <property type="entry name" value="RNA_pol_sigma_r3/r4-like"/>
</dbReference>
<sequence>MMNRFLTLLAIEGYTQREIARKMHCSQNTIFKRLIKIKYFSKMVVKKIFSLPTHCLRIGNINRYSIVVEPEMLARYGAYFSAKDPSKP</sequence>
<evidence type="ECO:0000313" key="2">
    <source>
        <dbReference type="Proteomes" id="UP000512322"/>
    </source>
</evidence>
<accession>A0A3T8RQT1</accession>
<dbReference type="SUPFAM" id="SSF88659">
    <property type="entry name" value="Sigma3 and sigma4 domains of RNA polymerase sigma factors"/>
    <property type="match status" value="1"/>
</dbReference>
<evidence type="ECO:0000313" key="1">
    <source>
        <dbReference type="EMBL" id="QMF70456.1"/>
    </source>
</evidence>
<proteinExistence type="predicted"/>
<dbReference type="EMBL" id="CP057295">
    <property type="protein sequence ID" value="QMF70456.1"/>
    <property type="molecule type" value="Genomic_DNA"/>
</dbReference>
<dbReference type="AlphaFoldDB" id="A0A3T8RQT1"/>
<organism evidence="1 2">
    <name type="scientific">Escherichia coli</name>
    <dbReference type="NCBI Taxonomy" id="562"/>
    <lineage>
        <taxon>Bacteria</taxon>
        <taxon>Pseudomonadati</taxon>
        <taxon>Pseudomonadota</taxon>
        <taxon>Gammaproteobacteria</taxon>
        <taxon>Enterobacterales</taxon>
        <taxon>Enterobacteriaceae</taxon>
        <taxon>Escherichia</taxon>
    </lineage>
</organism>
<gene>
    <name evidence="1" type="ORF">HVY77_26860</name>
</gene>
<dbReference type="Gene3D" id="1.10.10.10">
    <property type="entry name" value="Winged helix-like DNA-binding domain superfamily/Winged helix DNA-binding domain"/>
    <property type="match status" value="1"/>
</dbReference>
<dbReference type="Proteomes" id="UP000512322">
    <property type="component" value="Plasmid pRHB30-C10_3"/>
</dbReference>
<keyword evidence="1" id="KW-0614">Plasmid</keyword>
<geneLocation type="plasmid" evidence="2">
    <name>prhb30-c10_3</name>
</geneLocation>